<dbReference type="Gene3D" id="2.40.440.10">
    <property type="entry name" value="L,D-transpeptidase catalytic domain-like"/>
    <property type="match status" value="1"/>
</dbReference>
<feature type="signal peptide" evidence="9">
    <location>
        <begin position="1"/>
        <end position="20"/>
    </location>
</feature>
<evidence type="ECO:0000256" key="5">
    <source>
        <dbReference type="ARBA" id="ARBA00022984"/>
    </source>
</evidence>
<dbReference type="PANTHER" id="PTHR30582">
    <property type="entry name" value="L,D-TRANSPEPTIDASE"/>
    <property type="match status" value="1"/>
</dbReference>
<gene>
    <name evidence="11" type="primary">ykuD</name>
    <name evidence="11" type="ORF">NTH_01558</name>
</gene>
<evidence type="ECO:0000313" key="12">
    <source>
        <dbReference type="Proteomes" id="UP001342418"/>
    </source>
</evidence>
<dbReference type="SUPFAM" id="SSF141523">
    <property type="entry name" value="L,D-transpeptidase catalytic domain-like"/>
    <property type="match status" value="1"/>
</dbReference>
<keyword evidence="9" id="KW-0732">Signal</keyword>
<evidence type="ECO:0000259" key="10">
    <source>
        <dbReference type="PROSITE" id="PS52029"/>
    </source>
</evidence>
<feature type="active site" description="Proton donor/acceptor" evidence="7">
    <location>
        <position position="461"/>
    </location>
</feature>
<evidence type="ECO:0000256" key="6">
    <source>
        <dbReference type="ARBA" id="ARBA00023316"/>
    </source>
</evidence>
<keyword evidence="5 7" id="KW-0573">Peptidoglycan synthesis</keyword>
<feature type="chain" id="PRO_5047508859" evidence="9">
    <location>
        <begin position="21"/>
        <end position="502"/>
    </location>
</feature>
<evidence type="ECO:0000256" key="3">
    <source>
        <dbReference type="ARBA" id="ARBA00022679"/>
    </source>
</evidence>
<keyword evidence="3 11" id="KW-0808">Transferase</keyword>
<feature type="region of interest" description="Disordered" evidence="8">
    <location>
        <begin position="71"/>
        <end position="212"/>
    </location>
</feature>
<comment type="similarity">
    <text evidence="2">Belongs to the YkuD family.</text>
</comment>
<evidence type="ECO:0000256" key="2">
    <source>
        <dbReference type="ARBA" id="ARBA00005992"/>
    </source>
</evidence>
<dbReference type="Pfam" id="PF03734">
    <property type="entry name" value="YkuD"/>
    <property type="match status" value="1"/>
</dbReference>
<proteinExistence type="inferred from homology"/>
<keyword evidence="4 7" id="KW-0133">Cell shape</keyword>
<dbReference type="CDD" id="cd16913">
    <property type="entry name" value="YkuD_like"/>
    <property type="match status" value="1"/>
</dbReference>
<feature type="active site" description="Nucleophile" evidence="7">
    <location>
        <position position="477"/>
    </location>
</feature>
<evidence type="ECO:0000256" key="8">
    <source>
        <dbReference type="SAM" id="MobiDB-lite"/>
    </source>
</evidence>
<comment type="pathway">
    <text evidence="1 7">Cell wall biogenesis; peptidoglycan biosynthesis.</text>
</comment>
<sequence length="502" mass="54911">MTRYLVPFFSGLAMASQAGAVPFTDSRANAPAVLPQAQVQLAQAYDFDVYIDQYGREVVVDPRTGRVVEIRPPVMQRPALQPPPAARRAARDRELGRRSYDLTDPRDLERLRRDREAIIAREPPPYGGPRYSDPGYRDRGLDDYGYEREPGYDDFDGFADEPGQWGDDGDVRREPLAPPGSGRDDYAAVPQDETGLPPTGGDDLRPALPGDERAVTVPGARGASEDVAQFQVLLDRAGASPGVIDGRTGDNVNKAISAYREITGQRLRTYDKEWIEAELERTGGPAFVDYTITAADAAGPYIASVPEDYGEKARLERLGFTRVSEMLAERFHMDEKYLVALNPDADFSRPGTRIKVVNPGETADAKVARIVADKAAKQVRAYDERGRLVGAYPATIGSADTPSPIGTHEVARIAFDPEYTYNPKVNFKQGENDKVLTIPPGPNGPVGSIWIALSKPTYGIHGTPEPSKIGKTSSHGCVRLTNWDAQELAKRIKPGVTVEFAE</sequence>
<feature type="domain" description="L,D-TPase catalytic" evidence="10">
    <location>
        <begin position="368"/>
        <end position="501"/>
    </location>
</feature>
<name>A0ABY5MIQ8_9HYPH</name>
<keyword evidence="6 7" id="KW-0961">Cell wall biogenesis/degradation</keyword>
<organism evidence="11 12">
    <name type="scientific">Nitratireductor thuwali</name>
    <dbReference type="NCBI Taxonomy" id="2267699"/>
    <lineage>
        <taxon>Bacteria</taxon>
        <taxon>Pseudomonadati</taxon>
        <taxon>Pseudomonadota</taxon>
        <taxon>Alphaproteobacteria</taxon>
        <taxon>Hyphomicrobiales</taxon>
        <taxon>Phyllobacteriaceae</taxon>
        <taxon>Nitratireductor</taxon>
    </lineage>
</organism>
<dbReference type="EC" id="2.-.-.-" evidence="11"/>
<feature type="compositionally biased region" description="Basic and acidic residues" evidence="8">
    <location>
        <begin position="135"/>
        <end position="151"/>
    </location>
</feature>
<keyword evidence="12" id="KW-1185">Reference proteome</keyword>
<evidence type="ECO:0000256" key="9">
    <source>
        <dbReference type="SAM" id="SignalP"/>
    </source>
</evidence>
<dbReference type="GO" id="GO:0016740">
    <property type="term" value="F:transferase activity"/>
    <property type="evidence" value="ECO:0007669"/>
    <property type="project" value="UniProtKB-KW"/>
</dbReference>
<dbReference type="EMBL" id="CP030941">
    <property type="protein sequence ID" value="UUP17101.1"/>
    <property type="molecule type" value="Genomic_DNA"/>
</dbReference>
<dbReference type="PANTHER" id="PTHR30582:SF30">
    <property type="entry name" value="BLR4375 PROTEIN"/>
    <property type="match status" value="1"/>
</dbReference>
<evidence type="ECO:0000313" key="11">
    <source>
        <dbReference type="EMBL" id="UUP17101.1"/>
    </source>
</evidence>
<accession>A0ABY5MIQ8</accession>
<reference evidence="11 12" key="1">
    <citation type="submission" date="2018-07" db="EMBL/GenBank/DDBJ databases">
        <title>Genome sequence of Nitratireductor thuwali#1536.</title>
        <authorList>
            <person name="Michoud G."/>
            <person name="Merlino G."/>
            <person name="Sefrji F.O."/>
            <person name="Daffonchio D."/>
        </authorList>
    </citation>
    <scope>NUCLEOTIDE SEQUENCE [LARGE SCALE GENOMIC DNA]</scope>
    <source>
        <strain evidence="12">Nit1536</strain>
    </source>
</reference>
<evidence type="ECO:0000256" key="7">
    <source>
        <dbReference type="PROSITE-ProRule" id="PRU01373"/>
    </source>
</evidence>
<evidence type="ECO:0000256" key="1">
    <source>
        <dbReference type="ARBA" id="ARBA00004752"/>
    </source>
</evidence>
<feature type="compositionally biased region" description="Basic and acidic residues" evidence="8">
    <location>
        <begin position="89"/>
        <end position="119"/>
    </location>
</feature>
<dbReference type="InterPro" id="IPR050979">
    <property type="entry name" value="LD-transpeptidase"/>
</dbReference>
<feature type="compositionally biased region" description="Basic and acidic residues" evidence="8">
    <location>
        <begin position="202"/>
        <end position="212"/>
    </location>
</feature>
<dbReference type="InterPro" id="IPR005490">
    <property type="entry name" value="LD_TPept_cat_dom"/>
</dbReference>
<dbReference type="Proteomes" id="UP001342418">
    <property type="component" value="Chromosome"/>
</dbReference>
<protein>
    <submittedName>
        <fullName evidence="11">L,D-transpeptidase YkuD</fullName>
        <ecNumber evidence="11">2.-.-.-</ecNumber>
    </submittedName>
</protein>
<dbReference type="PROSITE" id="PS52029">
    <property type="entry name" value="LD_TPASE"/>
    <property type="match status" value="1"/>
</dbReference>
<evidence type="ECO:0000256" key="4">
    <source>
        <dbReference type="ARBA" id="ARBA00022960"/>
    </source>
</evidence>
<dbReference type="InterPro" id="IPR038063">
    <property type="entry name" value="Transpep_catalytic_dom"/>
</dbReference>